<evidence type="ECO:0000313" key="1">
    <source>
        <dbReference type="EMBL" id="KAI0086114.1"/>
    </source>
</evidence>
<accession>A0ACB8TW86</accession>
<keyword evidence="2" id="KW-1185">Reference proteome</keyword>
<dbReference type="EMBL" id="MU274926">
    <property type="protein sequence ID" value="KAI0086114.1"/>
    <property type="molecule type" value="Genomic_DNA"/>
</dbReference>
<reference evidence="1" key="1">
    <citation type="journal article" date="2021" name="Environ. Microbiol.">
        <title>Gene family expansions and transcriptome signatures uncover fungal adaptations to wood decay.</title>
        <authorList>
            <person name="Hage H."/>
            <person name="Miyauchi S."/>
            <person name="Viragh M."/>
            <person name="Drula E."/>
            <person name="Min B."/>
            <person name="Chaduli D."/>
            <person name="Navarro D."/>
            <person name="Favel A."/>
            <person name="Norest M."/>
            <person name="Lesage-Meessen L."/>
            <person name="Balint B."/>
            <person name="Merenyi Z."/>
            <person name="de Eugenio L."/>
            <person name="Morin E."/>
            <person name="Martinez A.T."/>
            <person name="Baldrian P."/>
            <person name="Stursova M."/>
            <person name="Martinez M.J."/>
            <person name="Novotny C."/>
            <person name="Magnuson J.K."/>
            <person name="Spatafora J.W."/>
            <person name="Maurice S."/>
            <person name="Pangilinan J."/>
            <person name="Andreopoulos W."/>
            <person name="LaButti K."/>
            <person name="Hundley H."/>
            <person name="Na H."/>
            <person name="Kuo A."/>
            <person name="Barry K."/>
            <person name="Lipzen A."/>
            <person name="Henrissat B."/>
            <person name="Riley R."/>
            <person name="Ahrendt S."/>
            <person name="Nagy L.G."/>
            <person name="Grigoriev I.V."/>
            <person name="Martin F."/>
            <person name="Rosso M.N."/>
        </authorList>
    </citation>
    <scope>NUCLEOTIDE SEQUENCE</scope>
    <source>
        <strain evidence="1">CBS 384.51</strain>
    </source>
</reference>
<sequence>MNCLCAECHLKISRSHVSSVLIFQTLVHRIMKDFIAQGGDTTRGDGSGGELIYGGKFIDEKEGLKCKVHRGSLAMANSGKKEQDILDRERLQLDQTRRSSDSHCSGVRIKVIR</sequence>
<dbReference type="Proteomes" id="UP001055072">
    <property type="component" value="Unassembled WGS sequence"/>
</dbReference>
<gene>
    <name evidence="1" type="ORF">BDY19DRAFT_963146</name>
</gene>
<proteinExistence type="predicted"/>
<evidence type="ECO:0000313" key="2">
    <source>
        <dbReference type="Proteomes" id="UP001055072"/>
    </source>
</evidence>
<comment type="caution">
    <text evidence="1">The sequence shown here is derived from an EMBL/GenBank/DDBJ whole genome shotgun (WGS) entry which is preliminary data.</text>
</comment>
<name>A0ACB8TW86_9APHY</name>
<organism evidence="1 2">
    <name type="scientific">Irpex rosettiformis</name>
    <dbReference type="NCBI Taxonomy" id="378272"/>
    <lineage>
        <taxon>Eukaryota</taxon>
        <taxon>Fungi</taxon>
        <taxon>Dikarya</taxon>
        <taxon>Basidiomycota</taxon>
        <taxon>Agaricomycotina</taxon>
        <taxon>Agaricomycetes</taxon>
        <taxon>Polyporales</taxon>
        <taxon>Irpicaceae</taxon>
        <taxon>Irpex</taxon>
    </lineage>
</organism>
<protein>
    <submittedName>
        <fullName evidence="1">Uncharacterized protein</fullName>
    </submittedName>
</protein>